<dbReference type="InterPro" id="IPR017972">
    <property type="entry name" value="Cyt_P450_CS"/>
</dbReference>
<keyword evidence="2" id="KW-0503">Monooxygenase</keyword>
<accession>A0ABV8RHA0</accession>
<comment type="caution">
    <text evidence="3">The sequence shown here is derived from an EMBL/GenBank/DDBJ whole genome shotgun (WGS) entry which is preliminary data.</text>
</comment>
<dbReference type="PANTHER" id="PTHR46696:SF4">
    <property type="entry name" value="BIOTIN BIOSYNTHESIS CYTOCHROME P450"/>
    <property type="match status" value="1"/>
</dbReference>
<comment type="similarity">
    <text evidence="1 2">Belongs to the cytochrome P450 family.</text>
</comment>
<name>A0ABV8RHA0_9SPHN</name>
<dbReference type="CDD" id="cd11033">
    <property type="entry name" value="CYP142-like"/>
    <property type="match status" value="1"/>
</dbReference>
<dbReference type="PRINTS" id="PR00359">
    <property type="entry name" value="BP450"/>
</dbReference>
<dbReference type="SUPFAM" id="SSF48264">
    <property type="entry name" value="Cytochrome P450"/>
    <property type="match status" value="1"/>
</dbReference>
<keyword evidence="2" id="KW-0560">Oxidoreductase</keyword>
<dbReference type="Proteomes" id="UP001595887">
    <property type="component" value="Unassembled WGS sequence"/>
</dbReference>
<dbReference type="Gene3D" id="1.10.630.10">
    <property type="entry name" value="Cytochrome P450"/>
    <property type="match status" value="1"/>
</dbReference>
<dbReference type="InterPro" id="IPR036396">
    <property type="entry name" value="Cyt_P450_sf"/>
</dbReference>
<dbReference type="EMBL" id="JBHSDH010000013">
    <property type="protein sequence ID" value="MFC4292584.1"/>
    <property type="molecule type" value="Genomic_DNA"/>
</dbReference>
<evidence type="ECO:0000313" key="4">
    <source>
        <dbReference type="Proteomes" id="UP001595887"/>
    </source>
</evidence>
<dbReference type="PROSITE" id="PS00086">
    <property type="entry name" value="CYTOCHROME_P450"/>
    <property type="match status" value="1"/>
</dbReference>
<gene>
    <name evidence="3" type="ORF">ACFOWX_09190</name>
</gene>
<keyword evidence="4" id="KW-1185">Reference proteome</keyword>
<dbReference type="InterPro" id="IPR001128">
    <property type="entry name" value="Cyt_P450"/>
</dbReference>
<keyword evidence="2" id="KW-0349">Heme</keyword>
<dbReference type="RefSeq" id="WP_381423395.1">
    <property type="nucleotide sequence ID" value="NZ_JBHSDH010000013.1"/>
</dbReference>
<keyword evidence="2" id="KW-0408">Iron</keyword>
<dbReference type="PANTHER" id="PTHR46696">
    <property type="entry name" value="P450, PUTATIVE (EUROFUNG)-RELATED"/>
    <property type="match status" value="1"/>
</dbReference>
<evidence type="ECO:0000256" key="1">
    <source>
        <dbReference type="ARBA" id="ARBA00010617"/>
    </source>
</evidence>
<proteinExistence type="inferred from homology"/>
<keyword evidence="2" id="KW-0479">Metal-binding</keyword>
<dbReference type="Pfam" id="PF00067">
    <property type="entry name" value="p450"/>
    <property type="match status" value="1"/>
</dbReference>
<protein>
    <submittedName>
        <fullName evidence="3">Cytochrome P450</fullName>
    </submittedName>
</protein>
<reference evidence="4" key="1">
    <citation type="journal article" date="2019" name="Int. J. Syst. Evol. Microbiol.">
        <title>The Global Catalogue of Microorganisms (GCM) 10K type strain sequencing project: providing services to taxonomists for standard genome sequencing and annotation.</title>
        <authorList>
            <consortium name="The Broad Institute Genomics Platform"/>
            <consortium name="The Broad Institute Genome Sequencing Center for Infectious Disease"/>
            <person name="Wu L."/>
            <person name="Ma J."/>
        </authorList>
    </citation>
    <scope>NUCLEOTIDE SEQUENCE [LARGE SCALE GENOMIC DNA]</scope>
    <source>
        <strain evidence="4">CECT 8531</strain>
    </source>
</reference>
<organism evidence="3 4">
    <name type="scientific">Sphingorhabdus arenilitoris</name>
    <dbReference type="NCBI Taxonomy" id="1490041"/>
    <lineage>
        <taxon>Bacteria</taxon>
        <taxon>Pseudomonadati</taxon>
        <taxon>Pseudomonadota</taxon>
        <taxon>Alphaproteobacteria</taxon>
        <taxon>Sphingomonadales</taxon>
        <taxon>Sphingomonadaceae</taxon>
        <taxon>Sphingorhabdus</taxon>
    </lineage>
</organism>
<dbReference type="InterPro" id="IPR002397">
    <property type="entry name" value="Cyt_P450_B"/>
</dbReference>
<evidence type="ECO:0000313" key="3">
    <source>
        <dbReference type="EMBL" id="MFC4292584.1"/>
    </source>
</evidence>
<evidence type="ECO:0000256" key="2">
    <source>
        <dbReference type="RuleBase" id="RU000461"/>
    </source>
</evidence>
<sequence length="388" mass="43128">MSAVNLLDLAAFTASAEHDLFRELRGSSGLYFNPEPDGAGFWSAVRYCDVEQAARQHTIFISGEGTQIKNRRAEGHGAPSVHNSDLPIHGKLRAIVMPGLSRSAVEKRSEQFADIVDALLADVPRGEVSDYVEKIAIRLPMLVIAAMLGVPDDEAPLLVDWANLMSDVRATNEEQAEARAHLFEYFRGLADQKRNANADDIASLLVQAKLNDAPLEQQMLDAYFMLLTVAGNETTRFLMTGGLAQLVRQDDWPKLRDTPGLIPSAIEEMCRFVSPVTHMRRTASQDTELAGQKICKGDKLVLWFASANRDEAVFADPDKLVLDRSPNPHMGFGIGAHFCLGTHLARFETKLFFEALARQVQQIELCEAPERLPSNWFTGWTKMMVRFS</sequence>